<dbReference type="Proteomes" id="UP000663870">
    <property type="component" value="Unassembled WGS sequence"/>
</dbReference>
<dbReference type="EMBL" id="CAJNOU010000702">
    <property type="protein sequence ID" value="CAF1069085.1"/>
    <property type="molecule type" value="Genomic_DNA"/>
</dbReference>
<name>A0A814PG26_9BILA</name>
<dbReference type="Pfam" id="PF01814">
    <property type="entry name" value="Hemerythrin"/>
    <property type="match status" value="1"/>
</dbReference>
<dbReference type="Proteomes" id="UP000663874">
    <property type="component" value="Unassembled WGS sequence"/>
</dbReference>
<dbReference type="EMBL" id="CAJOBD010001948">
    <property type="protein sequence ID" value="CAF3843348.1"/>
    <property type="molecule type" value="Genomic_DNA"/>
</dbReference>
<dbReference type="OrthoDB" id="9983919at2759"/>
<dbReference type="AlphaFoldDB" id="A0A814PG26"/>
<dbReference type="Proteomes" id="UP000663864">
    <property type="component" value="Unassembled WGS sequence"/>
</dbReference>
<dbReference type="Proteomes" id="UP000663882">
    <property type="component" value="Unassembled WGS sequence"/>
</dbReference>
<gene>
    <name evidence="8" type="ORF">FNK824_LOCUS12965</name>
    <name evidence="9" type="ORF">JBS370_LOCUS17792</name>
    <name evidence="2" type="ORF">JXQ802_LOCUS12159</name>
    <name evidence="3" type="ORF">JXQ802_LOCUS12413</name>
    <name evidence="7" type="ORF">OTI717_LOCUS10449</name>
    <name evidence="5" type="ORF">RFH988_LOCUS19544</name>
    <name evidence="4" type="ORF">SEV965_LOCUS14259</name>
    <name evidence="6" type="ORF">ZHD862_LOCUS22431</name>
</gene>
<proteinExistence type="predicted"/>
<dbReference type="EMBL" id="CAJNOO010001149">
    <property type="protein sequence ID" value="CAF1105442.1"/>
    <property type="molecule type" value="Genomic_DNA"/>
</dbReference>
<dbReference type="EMBL" id="CAJOAX010000944">
    <property type="protein sequence ID" value="CAF3669266.1"/>
    <property type="molecule type" value="Genomic_DNA"/>
</dbReference>
<dbReference type="Proteomes" id="UP000663889">
    <property type="component" value="Unassembled WGS sequence"/>
</dbReference>
<accession>A0A814PG26</accession>
<dbReference type="Gene3D" id="1.20.120.520">
    <property type="entry name" value="nmb1532 protein domain like"/>
    <property type="match status" value="1"/>
</dbReference>
<dbReference type="EMBL" id="CAJNOL010000255">
    <property type="protein sequence ID" value="CAF0965832.1"/>
    <property type="molecule type" value="Genomic_DNA"/>
</dbReference>
<evidence type="ECO:0000313" key="3">
    <source>
        <dbReference type="EMBL" id="CAF0965832.1"/>
    </source>
</evidence>
<evidence type="ECO:0000313" key="4">
    <source>
        <dbReference type="EMBL" id="CAF1069085.1"/>
    </source>
</evidence>
<evidence type="ECO:0000313" key="7">
    <source>
        <dbReference type="EMBL" id="CAF3669266.1"/>
    </source>
</evidence>
<reference evidence="5" key="1">
    <citation type="submission" date="2021-02" db="EMBL/GenBank/DDBJ databases">
        <authorList>
            <person name="Nowell W R."/>
        </authorList>
    </citation>
    <scope>NUCLEOTIDE SEQUENCE</scope>
</reference>
<sequence>MQSVLHSSRILPQLSYRILCNSIRLQSSSSILATLKAEHEQINAAYKNYVAAEGNIGEQQRWANEFRWELARHAVGEELVIYPAFEKRLGAEGKRMADKDRAQHQEVKNLLHLLETSSVTDDFYRSSFDKLMKNLNDHIKEEEEQDLPKFEKAISRDESASYARSFERTKWFSPTRAHPNAPNKPPFETVAGLLAAPLDKLRDLFEKFPQTK</sequence>
<dbReference type="EMBL" id="CAJNOL010000247">
    <property type="protein sequence ID" value="CAF0960449.1"/>
    <property type="molecule type" value="Genomic_DNA"/>
</dbReference>
<dbReference type="Proteomes" id="UP000663836">
    <property type="component" value="Unassembled WGS sequence"/>
</dbReference>
<dbReference type="EMBL" id="CAJNOT010001399">
    <property type="protein sequence ID" value="CAF1193294.1"/>
    <property type="molecule type" value="Genomic_DNA"/>
</dbReference>
<evidence type="ECO:0000313" key="8">
    <source>
        <dbReference type="EMBL" id="CAF3763912.1"/>
    </source>
</evidence>
<dbReference type="PANTHER" id="PTHR35585:SF1">
    <property type="entry name" value="HHE DOMAIN PROTEIN (AFU_ORTHOLOGUE AFUA_4G00730)"/>
    <property type="match status" value="1"/>
</dbReference>
<evidence type="ECO:0000313" key="11">
    <source>
        <dbReference type="Proteomes" id="UP000663882"/>
    </source>
</evidence>
<feature type="domain" description="Hemerythrin-like" evidence="1">
    <location>
        <begin position="31"/>
        <end position="149"/>
    </location>
</feature>
<keyword evidence="10" id="KW-1185">Reference proteome</keyword>
<dbReference type="EMBL" id="CAJOBE010001664">
    <property type="protein sequence ID" value="CAF3763912.1"/>
    <property type="molecule type" value="Genomic_DNA"/>
</dbReference>
<evidence type="ECO:0000313" key="9">
    <source>
        <dbReference type="EMBL" id="CAF3843348.1"/>
    </source>
</evidence>
<dbReference type="Proteomes" id="UP000663823">
    <property type="component" value="Unassembled WGS sequence"/>
</dbReference>
<evidence type="ECO:0000313" key="10">
    <source>
        <dbReference type="Proteomes" id="UP000663870"/>
    </source>
</evidence>
<dbReference type="InterPro" id="IPR012312">
    <property type="entry name" value="Hemerythrin-like"/>
</dbReference>
<evidence type="ECO:0000313" key="5">
    <source>
        <dbReference type="EMBL" id="CAF1105442.1"/>
    </source>
</evidence>
<dbReference type="PANTHER" id="PTHR35585">
    <property type="entry name" value="HHE DOMAIN PROTEIN (AFU_ORTHOLOGUE AFUA_4G00730)"/>
    <property type="match status" value="1"/>
</dbReference>
<evidence type="ECO:0000313" key="2">
    <source>
        <dbReference type="EMBL" id="CAF0960449.1"/>
    </source>
</evidence>
<evidence type="ECO:0000313" key="6">
    <source>
        <dbReference type="EMBL" id="CAF1193294.1"/>
    </source>
</evidence>
<comment type="caution">
    <text evidence="5">The sequence shown here is derived from an EMBL/GenBank/DDBJ whole genome shotgun (WGS) entry which is preliminary data.</text>
</comment>
<evidence type="ECO:0000259" key="1">
    <source>
        <dbReference type="Pfam" id="PF01814"/>
    </source>
</evidence>
<organism evidence="5 11">
    <name type="scientific">Rotaria sordida</name>
    <dbReference type="NCBI Taxonomy" id="392033"/>
    <lineage>
        <taxon>Eukaryota</taxon>
        <taxon>Metazoa</taxon>
        <taxon>Spiralia</taxon>
        <taxon>Gnathifera</taxon>
        <taxon>Rotifera</taxon>
        <taxon>Eurotatoria</taxon>
        <taxon>Bdelloidea</taxon>
        <taxon>Philodinida</taxon>
        <taxon>Philodinidae</taxon>
        <taxon>Rotaria</taxon>
    </lineage>
</organism>
<protein>
    <recommendedName>
        <fullName evidence="1">Hemerythrin-like domain-containing protein</fullName>
    </recommendedName>
</protein>